<sequence length="112" mass="12896">MESTRQKKVGRLVQKELAEIFRIETRNRFKGNMITPTVVRMSPDLLLAKVYLSVFPSEKQDEVIEMVNSTSGEIRYNLGKKIGKQVKSIPELAFYIDDSLDYAKRIDNLLNS</sequence>
<reference evidence="1" key="1">
    <citation type="journal article" date="2014" name="Front. Microbiol.">
        <title>High frequency of phylogenetically diverse reductive dehalogenase-homologous genes in deep subseafloor sedimentary metagenomes.</title>
        <authorList>
            <person name="Kawai M."/>
            <person name="Futagami T."/>
            <person name="Toyoda A."/>
            <person name="Takaki Y."/>
            <person name="Nishi S."/>
            <person name="Hori S."/>
            <person name="Arai W."/>
            <person name="Tsubouchi T."/>
            <person name="Morono Y."/>
            <person name="Uchiyama I."/>
            <person name="Ito T."/>
            <person name="Fujiyama A."/>
            <person name="Inagaki F."/>
            <person name="Takami H."/>
        </authorList>
    </citation>
    <scope>NUCLEOTIDE SEQUENCE</scope>
    <source>
        <strain evidence="1">Expedition CK06-06</strain>
    </source>
</reference>
<dbReference type="PANTHER" id="PTHR33515:SF1">
    <property type="entry name" value="RIBOSOME-BINDING FACTOR A, CHLOROPLASTIC-RELATED"/>
    <property type="match status" value="1"/>
</dbReference>
<dbReference type="InterPro" id="IPR000238">
    <property type="entry name" value="RbfA"/>
</dbReference>
<evidence type="ECO:0008006" key="2">
    <source>
        <dbReference type="Google" id="ProtNLM"/>
    </source>
</evidence>
<dbReference type="GO" id="GO:0006364">
    <property type="term" value="P:rRNA processing"/>
    <property type="evidence" value="ECO:0007669"/>
    <property type="project" value="InterPro"/>
</dbReference>
<dbReference type="AlphaFoldDB" id="X1VC05"/>
<dbReference type="SUPFAM" id="SSF89919">
    <property type="entry name" value="Ribosome-binding factor A, RbfA"/>
    <property type="match status" value="1"/>
</dbReference>
<dbReference type="GO" id="GO:0043024">
    <property type="term" value="F:ribosomal small subunit binding"/>
    <property type="evidence" value="ECO:0007669"/>
    <property type="project" value="TreeGrafter"/>
</dbReference>
<dbReference type="NCBIfam" id="TIGR00082">
    <property type="entry name" value="rbfA"/>
    <property type="match status" value="1"/>
</dbReference>
<dbReference type="Pfam" id="PF02033">
    <property type="entry name" value="RBFA"/>
    <property type="match status" value="1"/>
</dbReference>
<dbReference type="InterPro" id="IPR023799">
    <property type="entry name" value="RbfA_dom_sf"/>
</dbReference>
<accession>X1VC05</accession>
<proteinExistence type="inferred from homology"/>
<dbReference type="InterPro" id="IPR015946">
    <property type="entry name" value="KH_dom-like_a/b"/>
</dbReference>
<dbReference type="PANTHER" id="PTHR33515">
    <property type="entry name" value="RIBOSOME-BINDING FACTOR A, CHLOROPLASTIC-RELATED"/>
    <property type="match status" value="1"/>
</dbReference>
<evidence type="ECO:0000313" key="1">
    <source>
        <dbReference type="EMBL" id="GAJ11126.1"/>
    </source>
</evidence>
<organism evidence="1">
    <name type="scientific">marine sediment metagenome</name>
    <dbReference type="NCBI Taxonomy" id="412755"/>
    <lineage>
        <taxon>unclassified sequences</taxon>
        <taxon>metagenomes</taxon>
        <taxon>ecological metagenomes</taxon>
    </lineage>
</organism>
<dbReference type="GO" id="GO:0005829">
    <property type="term" value="C:cytosol"/>
    <property type="evidence" value="ECO:0007669"/>
    <property type="project" value="TreeGrafter"/>
</dbReference>
<name>X1VC05_9ZZZZ</name>
<comment type="caution">
    <text evidence="1">The sequence shown here is derived from an EMBL/GenBank/DDBJ whole genome shotgun (WGS) entry which is preliminary data.</text>
</comment>
<dbReference type="EMBL" id="BARW01032242">
    <property type="protein sequence ID" value="GAJ11126.1"/>
    <property type="molecule type" value="Genomic_DNA"/>
</dbReference>
<gene>
    <name evidence="1" type="ORF">S12H4_51079</name>
</gene>
<dbReference type="HAMAP" id="MF_00003">
    <property type="entry name" value="RbfA"/>
    <property type="match status" value="1"/>
</dbReference>
<protein>
    <recommendedName>
        <fullName evidence="2">Ribosome-binding factor A</fullName>
    </recommendedName>
</protein>
<dbReference type="Gene3D" id="3.30.300.20">
    <property type="match status" value="1"/>
</dbReference>